<reference evidence="3" key="1">
    <citation type="journal article" date="2013" name="Genome Announc.">
        <title>Draft genome sequence of the grapevine dieback fungus Eutypa lata UCR-EL1.</title>
        <authorList>
            <person name="Blanco-Ulate B."/>
            <person name="Rolshausen P.E."/>
            <person name="Cantu D."/>
        </authorList>
    </citation>
    <scope>NUCLEOTIDE SEQUENCE [LARGE SCALE GENOMIC DNA]</scope>
    <source>
        <strain evidence="3">UCR-EL1</strain>
    </source>
</reference>
<evidence type="ECO:0000256" key="1">
    <source>
        <dbReference type="SAM" id="MobiDB-lite"/>
    </source>
</evidence>
<keyword evidence="3" id="KW-1185">Reference proteome</keyword>
<feature type="region of interest" description="Disordered" evidence="1">
    <location>
        <begin position="1"/>
        <end position="55"/>
    </location>
</feature>
<dbReference type="KEGG" id="ela:UCREL1_6440"/>
<gene>
    <name evidence="2" type="ORF">UCREL1_6440</name>
</gene>
<protein>
    <submittedName>
        <fullName evidence="2">Uncharacterized protein</fullName>
    </submittedName>
</protein>
<dbReference type="AlphaFoldDB" id="M7T9P7"/>
<sequence>MKGPYKTVSCDDTTESDLSSKTAKEDEEEDEDEEKEEYEEEWEEDQDTSPSNPALGHLFARLPAEVKIEIWSEILLVDERPIQYEVIFRLPQRGGASVRPLIPEDQDKVRRKRVREIAVLTYESYTAVRGTYVSLPRHSGQGYPANNRWLCSRYSTLACPKIDRFTWVMSDDEVLLSRAPVRWPGLTYPPIQDFLRCLSMPDNQDHPMYGWAGDMRLYRRFGEQSLLIFNTIHHLELPLPALSGQIVHDMEEGLRAFRNLWTVTMSTRVPKPGRTWGSNSCVLGPIAHHAWRRYVAQNDAMVKAILSVELRQRWAGLGPVIPADWCRISVRDFGVSFLRIHVWSAVIEAEDLYEMGEMEWRHFFKLYDMLVRRNVEVSIVSGHHTDWMVLSRW</sequence>
<dbReference type="Proteomes" id="UP000012174">
    <property type="component" value="Unassembled WGS sequence"/>
</dbReference>
<name>M7T9P7_EUTLA</name>
<feature type="compositionally biased region" description="Acidic residues" evidence="1">
    <location>
        <begin position="25"/>
        <end position="47"/>
    </location>
</feature>
<organism evidence="2 3">
    <name type="scientific">Eutypa lata (strain UCR-EL1)</name>
    <name type="common">Grapevine dieback disease fungus</name>
    <name type="synonym">Eutypa armeniacae</name>
    <dbReference type="NCBI Taxonomy" id="1287681"/>
    <lineage>
        <taxon>Eukaryota</taxon>
        <taxon>Fungi</taxon>
        <taxon>Dikarya</taxon>
        <taxon>Ascomycota</taxon>
        <taxon>Pezizomycotina</taxon>
        <taxon>Sordariomycetes</taxon>
        <taxon>Xylariomycetidae</taxon>
        <taxon>Xylariales</taxon>
        <taxon>Diatrypaceae</taxon>
        <taxon>Eutypa</taxon>
    </lineage>
</organism>
<evidence type="ECO:0000313" key="2">
    <source>
        <dbReference type="EMBL" id="EMR66571.1"/>
    </source>
</evidence>
<dbReference type="EMBL" id="KB706616">
    <property type="protein sequence ID" value="EMR66571.1"/>
    <property type="molecule type" value="Genomic_DNA"/>
</dbReference>
<proteinExistence type="predicted"/>
<dbReference type="OrthoDB" id="10672976at2759"/>
<evidence type="ECO:0000313" key="3">
    <source>
        <dbReference type="Proteomes" id="UP000012174"/>
    </source>
</evidence>
<dbReference type="HOGENOM" id="CLU_702141_0_0_1"/>
<accession>M7T9P7</accession>